<dbReference type="Proteomes" id="UP000319836">
    <property type="component" value="Unassembled WGS sequence"/>
</dbReference>
<proteinExistence type="predicted"/>
<protein>
    <submittedName>
        <fullName evidence="1">Uncharacterized protein</fullName>
    </submittedName>
</protein>
<name>A0A538TYV0_UNCEI</name>
<reference evidence="1 2" key="1">
    <citation type="journal article" date="2019" name="Nat. Microbiol.">
        <title>Mediterranean grassland soil C-N compound turnover is dependent on rainfall and depth, and is mediated by genomically divergent microorganisms.</title>
        <authorList>
            <person name="Diamond S."/>
            <person name="Andeer P.F."/>
            <person name="Li Z."/>
            <person name="Crits-Christoph A."/>
            <person name="Burstein D."/>
            <person name="Anantharaman K."/>
            <person name="Lane K.R."/>
            <person name="Thomas B.C."/>
            <person name="Pan C."/>
            <person name="Northen T.R."/>
            <person name="Banfield J.F."/>
        </authorList>
    </citation>
    <scope>NUCLEOTIDE SEQUENCE [LARGE SCALE GENOMIC DNA]</scope>
    <source>
        <strain evidence="1">WS_10</strain>
    </source>
</reference>
<comment type="caution">
    <text evidence="1">The sequence shown here is derived from an EMBL/GenBank/DDBJ whole genome shotgun (WGS) entry which is preliminary data.</text>
</comment>
<accession>A0A538TYV0</accession>
<sequence>MPSLLWVLAGAAILIVAVWGGVRRQGRTRQLVLEEVRRRLRGGTIEPLPSRGPQARGRLGELEVTVDLHHDARAQESKSWRVMAVGPVHVADAVEAHVGDWRGWIDPWMQKESALSVPASGGPPFTVHARQPLTMDHPVIAALRRQGPALGSGGLHVQRDFMRAEVRFDPHPENNRSLFGFLDAMAEISSLQPSRSVVDRRVRVNVARETG</sequence>
<organism evidence="1 2">
    <name type="scientific">Eiseniibacteriota bacterium</name>
    <dbReference type="NCBI Taxonomy" id="2212470"/>
    <lineage>
        <taxon>Bacteria</taxon>
        <taxon>Candidatus Eiseniibacteriota</taxon>
    </lineage>
</organism>
<dbReference type="EMBL" id="VBPA01000382">
    <property type="protein sequence ID" value="TMQ68812.1"/>
    <property type="molecule type" value="Genomic_DNA"/>
</dbReference>
<evidence type="ECO:0000313" key="2">
    <source>
        <dbReference type="Proteomes" id="UP000319836"/>
    </source>
</evidence>
<dbReference type="AlphaFoldDB" id="A0A538TYV0"/>
<evidence type="ECO:0000313" key="1">
    <source>
        <dbReference type="EMBL" id="TMQ68812.1"/>
    </source>
</evidence>
<gene>
    <name evidence="1" type="ORF">E6K80_13780</name>
</gene>